<dbReference type="Gene3D" id="1.20.81.30">
    <property type="entry name" value="Type II secretion system (T2SS), domain F"/>
    <property type="match status" value="2"/>
</dbReference>
<dbReference type="RefSeq" id="WP_037286896.1">
    <property type="nucleotide sequence ID" value="NZ_JEOB01000002.1"/>
</dbReference>
<sequence length="398" mass="44377">MKNYSYVAKDTTGKTIKGTYEADSEQELLDKIYEQGLFCVSYSEALGGSRKVAHKFNTAELAYCCRQLAAMMSSGLTIVKALDILYKEEEKKGPKEVWKQVYEDVQRGESFSNALEAKRGCFPDFFISMVDAGEISGSLDITMKRLQEYYANTNKLNNKIKGAMIYPCVLLVLVIAVVILMSVKILPIFRSMMPEDKLNALQKALFNFSDFVIDKWYALLIGIVVLIGVIVYALKVESVRLKFDQAKLKMPLIGPLMVKIAEGRFSRTLSSLYSSGIPMVDCLERSSRILNNTYIDKMFIQVVDEVKQGSPVSTALSKTEIFEGMFCSIIYVGEESGALDEILEKTADFYEEEADSAVTRLVGLMEPLMIIILGVGIGLVLAAVFPMLYGGIAEMEKE</sequence>
<dbReference type="EMBL" id="JEOB01000004">
    <property type="protein sequence ID" value="EXM38266.1"/>
    <property type="molecule type" value="Genomic_DNA"/>
</dbReference>
<organism evidence="13 14">
    <name type="scientific">Ruminococcus albus SY3</name>
    <dbReference type="NCBI Taxonomy" id="1341156"/>
    <lineage>
        <taxon>Bacteria</taxon>
        <taxon>Bacillati</taxon>
        <taxon>Bacillota</taxon>
        <taxon>Clostridia</taxon>
        <taxon>Eubacteriales</taxon>
        <taxon>Oscillospiraceae</taxon>
        <taxon>Ruminococcus</taxon>
    </lineage>
</organism>
<dbReference type="OrthoDB" id="9805682at2"/>
<feature type="transmembrane region" description="Helical" evidence="10">
    <location>
        <begin position="164"/>
        <end position="189"/>
    </location>
</feature>
<comment type="similarity">
    <text evidence="2 9">Belongs to the GSP F family.</text>
</comment>
<keyword evidence="4" id="KW-1003">Cell membrane</keyword>
<dbReference type="Proteomes" id="UP000021369">
    <property type="component" value="Unassembled WGS sequence"/>
</dbReference>
<feature type="transmembrane region" description="Helical" evidence="10">
    <location>
        <begin position="368"/>
        <end position="389"/>
    </location>
</feature>
<dbReference type="GO" id="GO:0015628">
    <property type="term" value="P:protein secretion by the type II secretion system"/>
    <property type="evidence" value="ECO:0007669"/>
    <property type="project" value="TreeGrafter"/>
</dbReference>
<evidence type="ECO:0000256" key="8">
    <source>
        <dbReference type="ARBA" id="ARBA00023136"/>
    </source>
</evidence>
<feature type="transmembrane region" description="Helical" evidence="10">
    <location>
        <begin position="216"/>
        <end position="234"/>
    </location>
</feature>
<evidence type="ECO:0000313" key="13">
    <source>
        <dbReference type="EMBL" id="EXM39800.1"/>
    </source>
</evidence>
<dbReference type="PROSITE" id="PS00874">
    <property type="entry name" value="T2SP_F"/>
    <property type="match status" value="1"/>
</dbReference>
<feature type="domain" description="Type II secretion system protein GspF" evidence="11">
    <location>
        <begin position="65"/>
        <end position="187"/>
    </location>
</feature>
<dbReference type="InterPro" id="IPR042094">
    <property type="entry name" value="T2SS_GspF_sf"/>
</dbReference>
<dbReference type="PANTHER" id="PTHR30012">
    <property type="entry name" value="GENERAL SECRETION PATHWAY PROTEIN"/>
    <property type="match status" value="1"/>
</dbReference>
<dbReference type="InterPro" id="IPR001992">
    <property type="entry name" value="T2SS_GspF/T4SS_PilC_CS"/>
</dbReference>
<evidence type="ECO:0000256" key="7">
    <source>
        <dbReference type="ARBA" id="ARBA00022989"/>
    </source>
</evidence>
<evidence type="ECO:0000256" key="5">
    <source>
        <dbReference type="ARBA" id="ARBA00022519"/>
    </source>
</evidence>
<dbReference type="InterPro" id="IPR003004">
    <property type="entry name" value="GspF/PilC"/>
</dbReference>
<reference evidence="13 14" key="1">
    <citation type="submission" date="2013-06" db="EMBL/GenBank/DDBJ databases">
        <title>Rumen cellulosomics: divergent fiber-degrading strategies revealed by comparative genome-wide analysis of six Ruminococcal strains.</title>
        <authorList>
            <person name="Dassa B."/>
            <person name="Borovok I."/>
            <person name="Lamed R."/>
            <person name="Flint H."/>
            <person name="Yeoman C.J."/>
            <person name="White B."/>
            <person name="Bayer E.A."/>
        </authorList>
    </citation>
    <scope>NUCLEOTIDE SEQUENCE [LARGE SCALE GENOMIC DNA]</scope>
    <source>
        <strain evidence="13 14">SY3</strain>
    </source>
</reference>
<evidence type="ECO:0000256" key="10">
    <source>
        <dbReference type="SAM" id="Phobius"/>
    </source>
</evidence>
<gene>
    <name evidence="13" type="ORF">RASY3_08455</name>
    <name evidence="12" type="ORF">RASY3_18840</name>
</gene>
<evidence type="ECO:0000256" key="4">
    <source>
        <dbReference type="ARBA" id="ARBA00022475"/>
    </source>
</evidence>
<comment type="subcellular location">
    <subcellularLocation>
        <location evidence="1">Cell inner membrane</location>
        <topology evidence="1">Multi-pass membrane protein</topology>
    </subcellularLocation>
    <subcellularLocation>
        <location evidence="9">Cell membrane</location>
        <topology evidence="9">Multi-pass membrane protein</topology>
    </subcellularLocation>
</comment>
<keyword evidence="5" id="KW-0997">Cell inner membrane</keyword>
<keyword evidence="6 9" id="KW-0812">Transmembrane</keyword>
<dbReference type="Pfam" id="PF00482">
    <property type="entry name" value="T2SSF"/>
    <property type="match status" value="2"/>
</dbReference>
<dbReference type="GO" id="GO:0005886">
    <property type="term" value="C:plasma membrane"/>
    <property type="evidence" value="ECO:0007669"/>
    <property type="project" value="UniProtKB-SubCell"/>
</dbReference>
<accession>A0A011WS09</accession>
<dbReference type="PATRIC" id="fig|1341156.4.peg.3360"/>
<evidence type="ECO:0000256" key="9">
    <source>
        <dbReference type="RuleBase" id="RU003923"/>
    </source>
</evidence>
<protein>
    <submittedName>
        <fullName evidence="13">Type II secretion protein F</fullName>
    </submittedName>
</protein>
<keyword evidence="7 10" id="KW-1133">Transmembrane helix</keyword>
<dbReference type="PANTHER" id="PTHR30012:SF0">
    <property type="entry name" value="TYPE II SECRETION SYSTEM PROTEIN F-RELATED"/>
    <property type="match status" value="1"/>
</dbReference>
<keyword evidence="14" id="KW-1185">Reference proteome</keyword>
<evidence type="ECO:0000259" key="11">
    <source>
        <dbReference type="Pfam" id="PF00482"/>
    </source>
</evidence>
<keyword evidence="3 9" id="KW-0813">Transport</keyword>
<proteinExistence type="inferred from homology"/>
<feature type="domain" description="Type II secretion system protein GspF" evidence="11">
    <location>
        <begin position="265"/>
        <end position="385"/>
    </location>
</feature>
<dbReference type="InterPro" id="IPR018076">
    <property type="entry name" value="T2SS_GspF_dom"/>
</dbReference>
<dbReference type="FunFam" id="1.20.81.30:FF:000001">
    <property type="entry name" value="Type II secretion system protein F"/>
    <property type="match status" value="2"/>
</dbReference>
<name>A0A011WS09_RUMAL</name>
<evidence type="ECO:0000256" key="3">
    <source>
        <dbReference type="ARBA" id="ARBA00022448"/>
    </source>
</evidence>
<dbReference type="AlphaFoldDB" id="A0A011WS09"/>
<evidence type="ECO:0000313" key="12">
    <source>
        <dbReference type="EMBL" id="EXM38266.1"/>
    </source>
</evidence>
<evidence type="ECO:0000256" key="2">
    <source>
        <dbReference type="ARBA" id="ARBA00005745"/>
    </source>
</evidence>
<evidence type="ECO:0000256" key="1">
    <source>
        <dbReference type="ARBA" id="ARBA00004429"/>
    </source>
</evidence>
<dbReference type="EMBL" id="JEOB01000002">
    <property type="protein sequence ID" value="EXM39800.1"/>
    <property type="molecule type" value="Genomic_DNA"/>
</dbReference>
<comment type="caution">
    <text evidence="13">The sequence shown here is derived from an EMBL/GenBank/DDBJ whole genome shotgun (WGS) entry which is preliminary data.</text>
</comment>
<dbReference type="PRINTS" id="PR00812">
    <property type="entry name" value="BCTERIALGSPF"/>
</dbReference>
<evidence type="ECO:0000313" key="14">
    <source>
        <dbReference type="Proteomes" id="UP000021369"/>
    </source>
</evidence>
<keyword evidence="8 10" id="KW-0472">Membrane</keyword>
<evidence type="ECO:0000256" key="6">
    <source>
        <dbReference type="ARBA" id="ARBA00022692"/>
    </source>
</evidence>